<dbReference type="Proteomes" id="UP000308730">
    <property type="component" value="Unassembled WGS sequence"/>
</dbReference>
<dbReference type="OrthoDB" id="2018133at2759"/>
<organism evidence="2 3">
    <name type="scientific">Antrodiella citrinella</name>
    <dbReference type="NCBI Taxonomy" id="2447956"/>
    <lineage>
        <taxon>Eukaryota</taxon>
        <taxon>Fungi</taxon>
        <taxon>Dikarya</taxon>
        <taxon>Basidiomycota</taxon>
        <taxon>Agaricomycotina</taxon>
        <taxon>Agaricomycetes</taxon>
        <taxon>Polyporales</taxon>
        <taxon>Steccherinaceae</taxon>
        <taxon>Antrodiella</taxon>
    </lineage>
</organism>
<name>A0A4S4MYF9_9APHY</name>
<evidence type="ECO:0000313" key="3">
    <source>
        <dbReference type="Proteomes" id="UP000308730"/>
    </source>
</evidence>
<dbReference type="Pfam" id="PF00378">
    <property type="entry name" value="ECH_1"/>
    <property type="match status" value="1"/>
</dbReference>
<proteinExistence type="inferred from homology"/>
<dbReference type="SUPFAM" id="SSF52096">
    <property type="entry name" value="ClpP/crotonase"/>
    <property type="match status" value="1"/>
</dbReference>
<protein>
    <recommendedName>
        <fullName evidence="4">3-hydroxyisobutyryl-CoA hydrolase</fullName>
    </recommendedName>
</protein>
<dbReference type="PANTHER" id="PTHR43684">
    <property type="match status" value="1"/>
</dbReference>
<dbReference type="EMBL" id="SGPM01000045">
    <property type="protein sequence ID" value="THH31519.1"/>
    <property type="molecule type" value="Genomic_DNA"/>
</dbReference>
<dbReference type="InterPro" id="IPR001753">
    <property type="entry name" value="Enoyl-CoA_hydra/iso"/>
</dbReference>
<dbReference type="Gene3D" id="3.90.226.10">
    <property type="entry name" value="2-enoyl-CoA Hydratase, Chain A, domain 1"/>
    <property type="match status" value="1"/>
</dbReference>
<dbReference type="AlphaFoldDB" id="A0A4S4MYF9"/>
<dbReference type="InterPro" id="IPR029045">
    <property type="entry name" value="ClpP/crotonase-like_dom_sf"/>
</dbReference>
<dbReference type="CDD" id="cd06558">
    <property type="entry name" value="crotonase-like"/>
    <property type="match status" value="1"/>
</dbReference>
<dbReference type="PANTHER" id="PTHR43684:SF4">
    <property type="entry name" value="ENOYL-COA HYDRATASE_ISOMERASE FAMILY PROTEIN (AFU_ORTHOLOGUE AFUA_1G01890)"/>
    <property type="match status" value="1"/>
</dbReference>
<evidence type="ECO:0008006" key="4">
    <source>
        <dbReference type="Google" id="ProtNLM"/>
    </source>
</evidence>
<gene>
    <name evidence="2" type="ORF">EUX98_g2671</name>
</gene>
<sequence>MALPNYAQLGFKEILVRLEDGVAIVTLNRAKQRNTFSQSLTYELVKAFDLFDKDDRVRVVVFTAEPTAPAFCAGADISKGWDMMFTPGTEGPHAHRDTGGMVALAILRCRKITVVAVNGHAAGVGVTGFQVPFDFRFAWEGAKLSMPFVRRGIAAEGENTVMMPSFHS</sequence>
<evidence type="ECO:0000313" key="2">
    <source>
        <dbReference type="EMBL" id="THH31519.1"/>
    </source>
</evidence>
<accession>A0A4S4MYF9</accession>
<comment type="caution">
    <text evidence="2">The sequence shown here is derived from an EMBL/GenBank/DDBJ whole genome shotgun (WGS) entry which is preliminary data.</text>
</comment>
<evidence type="ECO:0000256" key="1">
    <source>
        <dbReference type="ARBA" id="ARBA00005254"/>
    </source>
</evidence>
<reference evidence="2 3" key="1">
    <citation type="submission" date="2019-02" db="EMBL/GenBank/DDBJ databases">
        <title>Genome sequencing of the rare red list fungi Antrodiella citrinella (Flaviporus citrinellus).</title>
        <authorList>
            <person name="Buettner E."/>
            <person name="Kellner H."/>
        </authorList>
    </citation>
    <scope>NUCLEOTIDE SEQUENCE [LARGE SCALE GENOMIC DNA]</scope>
    <source>
        <strain evidence="2 3">DSM 108506</strain>
    </source>
</reference>
<keyword evidence="3" id="KW-1185">Reference proteome</keyword>
<comment type="similarity">
    <text evidence="1">Belongs to the enoyl-CoA hydratase/isomerase family.</text>
</comment>
<dbReference type="InterPro" id="IPR051053">
    <property type="entry name" value="ECH/Chromodomain_protein"/>
</dbReference>